<dbReference type="SUPFAM" id="SSF52799">
    <property type="entry name" value="(Phosphotyrosine protein) phosphatases II"/>
    <property type="match status" value="1"/>
</dbReference>
<dbReference type="InterPro" id="IPR016130">
    <property type="entry name" value="Tyr_Pase_AS"/>
</dbReference>
<evidence type="ECO:0000259" key="3">
    <source>
        <dbReference type="PROSITE" id="PS50056"/>
    </source>
</evidence>
<accession>A0A0R3XB39</accession>
<dbReference type="PANTHER" id="PTHR45706">
    <property type="entry name" value="TYROSINE-PROTEIN PHOSPHATASE"/>
    <property type="match status" value="1"/>
</dbReference>
<gene>
    <name evidence="4" type="ORF">TTAC_LOCUS10749</name>
</gene>
<feature type="domain" description="Tyrosine-protein phosphatase" evidence="2">
    <location>
        <begin position="280"/>
        <end position="475"/>
    </location>
</feature>
<dbReference type="PROSITE" id="PS50056">
    <property type="entry name" value="TYR_PHOSPHATASE_2"/>
    <property type="match status" value="1"/>
</dbReference>
<dbReference type="SMART" id="SM00194">
    <property type="entry name" value="PTPc"/>
    <property type="match status" value="1"/>
</dbReference>
<evidence type="ECO:0000313" key="4">
    <source>
        <dbReference type="EMBL" id="VDM35729.1"/>
    </source>
</evidence>
<evidence type="ECO:0000313" key="5">
    <source>
        <dbReference type="Proteomes" id="UP000274429"/>
    </source>
</evidence>
<dbReference type="InterPro" id="IPR029021">
    <property type="entry name" value="Prot-tyrosine_phosphatase-like"/>
</dbReference>
<dbReference type="WBParaSite" id="TTAC_0001076601-mRNA-1">
    <property type="protein sequence ID" value="TTAC_0001076601-mRNA-1"/>
    <property type="gene ID" value="TTAC_0001076601"/>
</dbReference>
<feature type="region of interest" description="Disordered" evidence="1">
    <location>
        <begin position="138"/>
        <end position="243"/>
    </location>
</feature>
<feature type="compositionally biased region" description="Polar residues" evidence="1">
    <location>
        <begin position="174"/>
        <end position="185"/>
    </location>
</feature>
<dbReference type="PROSITE" id="PS00383">
    <property type="entry name" value="TYR_PHOSPHATASE_1"/>
    <property type="match status" value="1"/>
</dbReference>
<dbReference type="OrthoDB" id="5854685at2759"/>
<evidence type="ECO:0000259" key="2">
    <source>
        <dbReference type="PROSITE" id="PS50055"/>
    </source>
</evidence>
<dbReference type="STRING" id="6205.A0A0R3XB39"/>
<dbReference type="InterPro" id="IPR000387">
    <property type="entry name" value="Tyr_Pase_dom"/>
</dbReference>
<dbReference type="EMBL" id="UYWX01022185">
    <property type="protein sequence ID" value="VDM35729.1"/>
    <property type="molecule type" value="Genomic_DNA"/>
</dbReference>
<dbReference type="PRINTS" id="PR00700">
    <property type="entry name" value="PRTYPHPHTASE"/>
</dbReference>
<dbReference type="Proteomes" id="UP000274429">
    <property type="component" value="Unassembled WGS sequence"/>
</dbReference>
<feature type="domain" description="Tyrosine specific protein phosphatases" evidence="3">
    <location>
        <begin position="437"/>
        <end position="475"/>
    </location>
</feature>
<reference evidence="6" key="1">
    <citation type="submission" date="2017-02" db="UniProtKB">
        <authorList>
            <consortium name="WormBaseParasite"/>
        </authorList>
    </citation>
    <scope>IDENTIFICATION</scope>
</reference>
<dbReference type="Pfam" id="PF00102">
    <property type="entry name" value="Y_phosphatase"/>
    <property type="match status" value="2"/>
</dbReference>
<protein>
    <submittedName>
        <fullName evidence="6">Protein-tyrosine phosphatase</fullName>
    </submittedName>
</protein>
<feature type="compositionally biased region" description="Acidic residues" evidence="1">
    <location>
        <begin position="151"/>
        <end position="161"/>
    </location>
</feature>
<dbReference type="GO" id="GO:0004725">
    <property type="term" value="F:protein tyrosine phosphatase activity"/>
    <property type="evidence" value="ECO:0007669"/>
    <property type="project" value="InterPro"/>
</dbReference>
<evidence type="ECO:0000313" key="6">
    <source>
        <dbReference type="WBParaSite" id="TTAC_0001076601-mRNA-1"/>
    </source>
</evidence>
<keyword evidence="5" id="KW-1185">Reference proteome</keyword>
<organism evidence="6">
    <name type="scientific">Hydatigena taeniaeformis</name>
    <name type="common">Feline tapeworm</name>
    <name type="synonym">Taenia taeniaeformis</name>
    <dbReference type="NCBI Taxonomy" id="6205"/>
    <lineage>
        <taxon>Eukaryota</taxon>
        <taxon>Metazoa</taxon>
        <taxon>Spiralia</taxon>
        <taxon>Lophotrochozoa</taxon>
        <taxon>Platyhelminthes</taxon>
        <taxon>Cestoda</taxon>
        <taxon>Eucestoda</taxon>
        <taxon>Cyclophyllidea</taxon>
        <taxon>Taeniidae</taxon>
        <taxon>Hydatigera</taxon>
    </lineage>
</organism>
<reference evidence="4 5" key="2">
    <citation type="submission" date="2018-11" db="EMBL/GenBank/DDBJ databases">
        <authorList>
            <consortium name="Pathogen Informatics"/>
        </authorList>
    </citation>
    <scope>NUCLEOTIDE SEQUENCE [LARGE SCALE GENOMIC DNA]</scope>
</reference>
<name>A0A0R3XB39_HYDTA</name>
<sequence length="475" mass="53170">MPWLSEREGFSQSFDSFDVPLTTRWMKELHRAPRSSALQHHSIGMPIYTLLCTICHLFPTLCSSFRHMRCHLEARSRSNQGCLFYATASAMPSCMMKALHARKSLRHALPVRGEDYESRRGGTDVYCSWKRERDECAVSTSTEDVGSEANYLEEDVMDDQVADTGDAPPRPPKSITTESRNSIRNASPAGIWMESSSSTQRLDVSPNHHYHRCQSQQPQHQKQFQVGPPSLLSKPRINSYGTIRDKSSSAMGLRKALTSGTESLYLSIRDIESGLADGSLVRQFEKLERGDPHATTLDAQINVRKNRYRDISPYDHTRVKILGADGDYINASFIEMTIPKAALRKYIASQGPLKTTCADFWEMCWEHDSELIVMLTDVGEQGRDATAAGLSLKPSKPSITSFSREKGPPILNGAEVRRIVQLQYIQWPDHGVPSNCADLIAFVERMREIRDCGKSTYAVVHCSAGIGRTGVVILL</sequence>
<proteinExistence type="predicted"/>
<dbReference type="Gene3D" id="3.90.190.10">
    <property type="entry name" value="Protein tyrosine phosphatase superfamily"/>
    <property type="match status" value="2"/>
</dbReference>
<evidence type="ECO:0000256" key="1">
    <source>
        <dbReference type="SAM" id="MobiDB-lite"/>
    </source>
</evidence>
<dbReference type="AlphaFoldDB" id="A0A0R3XB39"/>
<dbReference type="PROSITE" id="PS50055">
    <property type="entry name" value="TYR_PHOSPHATASE_PTP"/>
    <property type="match status" value="1"/>
</dbReference>
<feature type="compositionally biased region" description="Low complexity" evidence="1">
    <location>
        <begin position="214"/>
        <end position="225"/>
    </location>
</feature>
<dbReference type="InterPro" id="IPR000242">
    <property type="entry name" value="PTP_cat"/>
</dbReference>
<dbReference type="PANTHER" id="PTHR45706:SF4">
    <property type="entry name" value="TYROSINE-PROTEIN PHOSPHATASE"/>
    <property type="match status" value="1"/>
</dbReference>